<evidence type="ECO:0000313" key="1">
    <source>
        <dbReference type="EMBL" id="KAJ2966575.1"/>
    </source>
</evidence>
<protein>
    <submittedName>
        <fullName evidence="1">Uncharacterized protein</fullName>
    </submittedName>
</protein>
<name>A0ACC1MHT7_9APHY</name>
<proteinExistence type="predicted"/>
<organism evidence="1 2">
    <name type="scientific">Trametes sanguinea</name>
    <dbReference type="NCBI Taxonomy" id="158606"/>
    <lineage>
        <taxon>Eukaryota</taxon>
        <taxon>Fungi</taxon>
        <taxon>Dikarya</taxon>
        <taxon>Basidiomycota</taxon>
        <taxon>Agaricomycotina</taxon>
        <taxon>Agaricomycetes</taxon>
        <taxon>Polyporales</taxon>
        <taxon>Polyporaceae</taxon>
        <taxon>Trametes</taxon>
    </lineage>
</organism>
<accession>A0ACC1MHT7</accession>
<comment type="caution">
    <text evidence="1">The sequence shown here is derived from an EMBL/GenBank/DDBJ whole genome shotgun (WGS) entry which is preliminary data.</text>
</comment>
<sequence>MSHFFPPASLPSVPSRPYLARRESKPRDAARLVLKSPHAWAEATIRADVGEPGPGSFGGRWRELRGAKERRERRRRPFESASQISQFFLIRCHF</sequence>
<gene>
    <name evidence="1" type="ORF">NUW54_g13766</name>
</gene>
<dbReference type="Proteomes" id="UP001144978">
    <property type="component" value="Unassembled WGS sequence"/>
</dbReference>
<reference evidence="1" key="1">
    <citation type="submission" date="2022-08" db="EMBL/GenBank/DDBJ databases">
        <title>Genome Sequence of Pycnoporus sanguineus.</title>
        <authorList>
            <person name="Buettner E."/>
        </authorList>
    </citation>
    <scope>NUCLEOTIDE SEQUENCE</scope>
    <source>
        <strain evidence="1">CG-C14</strain>
    </source>
</reference>
<dbReference type="EMBL" id="JANSHE010006605">
    <property type="protein sequence ID" value="KAJ2966575.1"/>
    <property type="molecule type" value="Genomic_DNA"/>
</dbReference>
<keyword evidence="2" id="KW-1185">Reference proteome</keyword>
<evidence type="ECO:0000313" key="2">
    <source>
        <dbReference type="Proteomes" id="UP001144978"/>
    </source>
</evidence>